<evidence type="ECO:0000313" key="2">
    <source>
        <dbReference type="EMBL" id="KAG7500017.1"/>
    </source>
</evidence>
<feature type="compositionally biased region" description="Basic and acidic residues" evidence="1">
    <location>
        <begin position="50"/>
        <end position="62"/>
    </location>
</feature>
<evidence type="ECO:0000256" key="1">
    <source>
        <dbReference type="SAM" id="MobiDB-lite"/>
    </source>
</evidence>
<gene>
    <name evidence="2" type="ORF">JOB18_006013</name>
</gene>
<reference evidence="2 3" key="1">
    <citation type="journal article" date="2021" name="Sci. Rep.">
        <title>Chromosome anchoring in Senegalese sole (Solea senegalensis) reveals sex-associated markers and genome rearrangements in flatfish.</title>
        <authorList>
            <person name="Guerrero-Cozar I."/>
            <person name="Gomez-Garrido J."/>
            <person name="Berbel C."/>
            <person name="Martinez-Blanch J.F."/>
            <person name="Alioto T."/>
            <person name="Claros M.G."/>
            <person name="Gagnaire P.A."/>
            <person name="Manchado M."/>
        </authorList>
    </citation>
    <scope>NUCLEOTIDE SEQUENCE [LARGE SCALE GENOMIC DNA]</scope>
    <source>
        <strain evidence="2">Sse05_10M</strain>
    </source>
</reference>
<sequence>MGPHWPCQRRLLSSPSYTEVSSPPPDDKMSCSVGAAESRGCSAGYSDSVTGEKEMRMQHSDL</sequence>
<feature type="region of interest" description="Disordered" evidence="1">
    <location>
        <begin position="14"/>
        <end position="62"/>
    </location>
</feature>
<protein>
    <submittedName>
        <fullName evidence="2">Uncharacterized protein</fullName>
    </submittedName>
</protein>
<keyword evidence="3" id="KW-1185">Reference proteome</keyword>
<proteinExistence type="predicted"/>
<dbReference type="Proteomes" id="UP000693946">
    <property type="component" value="Linkage Group LG20"/>
</dbReference>
<name>A0AAV6R3Q2_SOLSE</name>
<evidence type="ECO:0000313" key="3">
    <source>
        <dbReference type="Proteomes" id="UP000693946"/>
    </source>
</evidence>
<accession>A0AAV6R3Q2</accession>
<dbReference type="CDD" id="cd00048">
    <property type="entry name" value="DSRM_SF"/>
    <property type="match status" value="1"/>
</dbReference>
<dbReference type="AlphaFoldDB" id="A0AAV6R3Q2"/>
<comment type="caution">
    <text evidence="2">The sequence shown here is derived from an EMBL/GenBank/DDBJ whole genome shotgun (WGS) entry which is preliminary data.</text>
</comment>
<dbReference type="EMBL" id="JAGKHQ010000013">
    <property type="protein sequence ID" value="KAG7500017.1"/>
    <property type="molecule type" value="Genomic_DNA"/>
</dbReference>
<organism evidence="2 3">
    <name type="scientific">Solea senegalensis</name>
    <name type="common">Senegalese sole</name>
    <dbReference type="NCBI Taxonomy" id="28829"/>
    <lineage>
        <taxon>Eukaryota</taxon>
        <taxon>Metazoa</taxon>
        <taxon>Chordata</taxon>
        <taxon>Craniata</taxon>
        <taxon>Vertebrata</taxon>
        <taxon>Euteleostomi</taxon>
        <taxon>Actinopterygii</taxon>
        <taxon>Neopterygii</taxon>
        <taxon>Teleostei</taxon>
        <taxon>Neoteleostei</taxon>
        <taxon>Acanthomorphata</taxon>
        <taxon>Carangaria</taxon>
        <taxon>Pleuronectiformes</taxon>
        <taxon>Pleuronectoidei</taxon>
        <taxon>Soleidae</taxon>
        <taxon>Solea</taxon>
    </lineage>
</organism>